<dbReference type="EMBL" id="UINC01085510">
    <property type="protein sequence ID" value="SVC33135.1"/>
    <property type="molecule type" value="Genomic_DNA"/>
</dbReference>
<dbReference type="InterPro" id="IPR014718">
    <property type="entry name" value="GH-type_carb-bd"/>
</dbReference>
<dbReference type="AlphaFoldDB" id="A0A382LB90"/>
<accession>A0A382LB90</accession>
<organism evidence="1">
    <name type="scientific">marine metagenome</name>
    <dbReference type="NCBI Taxonomy" id="408172"/>
    <lineage>
        <taxon>unclassified sequences</taxon>
        <taxon>metagenomes</taxon>
        <taxon>ecological metagenomes</taxon>
    </lineage>
</organism>
<gene>
    <name evidence="1" type="ORF">METZ01_LOCUS285989</name>
</gene>
<evidence type="ECO:0000313" key="1">
    <source>
        <dbReference type="EMBL" id="SVC33135.1"/>
    </source>
</evidence>
<name>A0A382LB90_9ZZZZ</name>
<sequence length="316" mass="36017">MVPKFKIDDKFVVPLHSGNWINDRSQEYDNLPGILKQLSGEFPCVPFGINSPVEQLSSEWSNCYSEEPYVINEPHGYAANNDWESTEISDLKIKFKISYPQNDNIDYLIRTIEVSENKIHTIKCSLEIAVKKDCSLPIGLHPMIKIPSKKNKVKIIPGNFQFGLTYPGLVLSDKTLGAIGKEFTTIENVPGFQGSDVNISQPPFEGNYEDLFQLCGIDGNMMIENYEDNYRLKYSWNPDHFTSVLLWLSNKGREEYPWNSSHITCGLEPITSAFGLSTHVSNNLTNPIHSRGVPTSLKFFKNQNWKTEYSFFVEKI</sequence>
<proteinExistence type="predicted"/>
<dbReference type="GO" id="GO:0030246">
    <property type="term" value="F:carbohydrate binding"/>
    <property type="evidence" value="ECO:0007669"/>
    <property type="project" value="InterPro"/>
</dbReference>
<protein>
    <recommendedName>
        <fullName evidence="2">Aldose 1-epimerase</fullName>
    </recommendedName>
</protein>
<reference evidence="1" key="1">
    <citation type="submission" date="2018-05" db="EMBL/GenBank/DDBJ databases">
        <authorList>
            <person name="Lanie J.A."/>
            <person name="Ng W.-L."/>
            <person name="Kazmierczak K.M."/>
            <person name="Andrzejewski T.M."/>
            <person name="Davidsen T.M."/>
            <person name="Wayne K.J."/>
            <person name="Tettelin H."/>
            <person name="Glass J.I."/>
            <person name="Rusch D."/>
            <person name="Podicherti R."/>
            <person name="Tsui H.-C.T."/>
            <person name="Winkler M.E."/>
        </authorList>
    </citation>
    <scope>NUCLEOTIDE SEQUENCE</scope>
</reference>
<dbReference type="Gene3D" id="2.70.98.10">
    <property type="match status" value="1"/>
</dbReference>
<evidence type="ECO:0008006" key="2">
    <source>
        <dbReference type="Google" id="ProtNLM"/>
    </source>
</evidence>